<proteinExistence type="inferred from homology"/>
<dbReference type="PANTHER" id="PTHR39321">
    <property type="entry name" value="NICOTINATE-NUCLEOTIDE ADENYLYLTRANSFERASE-RELATED"/>
    <property type="match status" value="1"/>
</dbReference>
<keyword evidence="8 10" id="KW-0520">NAD</keyword>
<sequence length="190" mass="21513">MKKVGILGGTFNPPHNGHLIIANEVFDALKLDEIRFMPNAVPPHKEKAGDAELSHRLEMTRLAIEDTPYFLLETAEISRGGKSYTYDTMVELKAEEPDVDFFFIIGGDSIDSLKTWYRIEDLIQFVNFVGVGRIGSTGETEYPVTKVDIPLIDLSSTLIRNRFVEGKTVKFLIPEKVEHYIREECLYGSN</sequence>
<dbReference type="Gene3D" id="3.40.50.620">
    <property type="entry name" value="HUPs"/>
    <property type="match status" value="1"/>
</dbReference>
<dbReference type="NCBIfam" id="NF000841">
    <property type="entry name" value="PRK00071.1-4"/>
    <property type="match status" value="1"/>
</dbReference>
<evidence type="ECO:0000256" key="4">
    <source>
        <dbReference type="ARBA" id="ARBA00022679"/>
    </source>
</evidence>
<reference evidence="13" key="1">
    <citation type="journal article" date="2019" name="Int. J. Syst. Evol. Microbiol.">
        <title>The Global Catalogue of Microorganisms (GCM) 10K type strain sequencing project: providing services to taxonomists for standard genome sequencing and annotation.</title>
        <authorList>
            <consortium name="The Broad Institute Genomics Platform"/>
            <consortium name="The Broad Institute Genome Sequencing Center for Infectious Disease"/>
            <person name="Wu L."/>
            <person name="Ma J."/>
        </authorList>
    </citation>
    <scope>NUCLEOTIDE SEQUENCE [LARGE SCALE GENOMIC DNA]</scope>
    <source>
        <strain evidence="13">CCUG 59778</strain>
    </source>
</reference>
<organism evidence="12 13">
    <name type="scientific">Chungangia koreensis</name>
    <dbReference type="NCBI Taxonomy" id="752657"/>
    <lineage>
        <taxon>Bacteria</taxon>
        <taxon>Bacillati</taxon>
        <taxon>Bacillota</taxon>
        <taxon>Bacilli</taxon>
        <taxon>Lactobacillales</taxon>
        <taxon>Chungangia</taxon>
    </lineage>
</organism>
<dbReference type="Proteomes" id="UP001595817">
    <property type="component" value="Unassembled WGS sequence"/>
</dbReference>
<comment type="function">
    <text evidence="1 10">Catalyzes the reversible adenylation of nicotinate mononucleotide (NaMN) to nicotinic acid adenine dinucleotide (NaAD).</text>
</comment>
<evidence type="ECO:0000313" key="13">
    <source>
        <dbReference type="Proteomes" id="UP001595817"/>
    </source>
</evidence>
<evidence type="ECO:0000256" key="7">
    <source>
        <dbReference type="ARBA" id="ARBA00022840"/>
    </source>
</evidence>
<keyword evidence="4 10" id="KW-0808">Transferase</keyword>
<dbReference type="NCBIfam" id="TIGR00482">
    <property type="entry name" value="nicotinate (nicotinamide) nucleotide adenylyltransferase"/>
    <property type="match status" value="1"/>
</dbReference>
<evidence type="ECO:0000256" key="8">
    <source>
        <dbReference type="ARBA" id="ARBA00023027"/>
    </source>
</evidence>
<gene>
    <name evidence="10" type="primary">nadD</name>
    <name evidence="12" type="ORF">ACFOZY_11560</name>
</gene>
<keyword evidence="13" id="KW-1185">Reference proteome</keyword>
<comment type="caution">
    <text evidence="12">The sequence shown here is derived from an EMBL/GenBank/DDBJ whole genome shotgun (WGS) entry which is preliminary data.</text>
</comment>
<keyword evidence="7 10" id="KW-0067">ATP-binding</keyword>
<dbReference type="HAMAP" id="MF_00244">
    <property type="entry name" value="NaMN_adenylyltr"/>
    <property type="match status" value="1"/>
</dbReference>
<keyword evidence="6 10" id="KW-0547">Nucleotide-binding</keyword>
<evidence type="ECO:0000259" key="11">
    <source>
        <dbReference type="Pfam" id="PF01467"/>
    </source>
</evidence>
<dbReference type="GO" id="GO:0004515">
    <property type="term" value="F:nicotinate-nucleotide adenylyltransferase activity"/>
    <property type="evidence" value="ECO:0007669"/>
    <property type="project" value="UniProtKB-EC"/>
</dbReference>
<dbReference type="RefSeq" id="WP_378155576.1">
    <property type="nucleotide sequence ID" value="NZ_JBHSEC010000019.1"/>
</dbReference>
<evidence type="ECO:0000256" key="1">
    <source>
        <dbReference type="ARBA" id="ARBA00002324"/>
    </source>
</evidence>
<feature type="domain" description="Cytidyltransferase-like" evidence="11">
    <location>
        <begin position="6"/>
        <end position="162"/>
    </location>
</feature>
<dbReference type="EMBL" id="JBHSEC010000019">
    <property type="protein sequence ID" value="MFC4411055.1"/>
    <property type="molecule type" value="Genomic_DNA"/>
</dbReference>
<evidence type="ECO:0000256" key="6">
    <source>
        <dbReference type="ARBA" id="ARBA00022741"/>
    </source>
</evidence>
<accession>A0ABV8X7Y5</accession>
<dbReference type="NCBIfam" id="NF000840">
    <property type="entry name" value="PRK00071.1-3"/>
    <property type="match status" value="1"/>
</dbReference>
<dbReference type="InterPro" id="IPR004821">
    <property type="entry name" value="Cyt_trans-like"/>
</dbReference>
<dbReference type="CDD" id="cd02165">
    <property type="entry name" value="NMNAT"/>
    <property type="match status" value="1"/>
</dbReference>
<evidence type="ECO:0000256" key="10">
    <source>
        <dbReference type="HAMAP-Rule" id="MF_00244"/>
    </source>
</evidence>
<evidence type="ECO:0000256" key="2">
    <source>
        <dbReference type="ARBA" id="ARBA00005019"/>
    </source>
</evidence>
<dbReference type="InterPro" id="IPR014729">
    <property type="entry name" value="Rossmann-like_a/b/a_fold"/>
</dbReference>
<comment type="catalytic activity">
    <reaction evidence="9 10">
        <text>nicotinate beta-D-ribonucleotide + ATP + H(+) = deamido-NAD(+) + diphosphate</text>
        <dbReference type="Rhea" id="RHEA:22860"/>
        <dbReference type="ChEBI" id="CHEBI:15378"/>
        <dbReference type="ChEBI" id="CHEBI:30616"/>
        <dbReference type="ChEBI" id="CHEBI:33019"/>
        <dbReference type="ChEBI" id="CHEBI:57502"/>
        <dbReference type="ChEBI" id="CHEBI:58437"/>
        <dbReference type="EC" id="2.7.7.18"/>
    </reaction>
</comment>
<dbReference type="PANTHER" id="PTHR39321:SF3">
    <property type="entry name" value="PHOSPHOPANTETHEINE ADENYLYLTRANSFERASE"/>
    <property type="match status" value="1"/>
</dbReference>
<name>A0ABV8X7Y5_9LACT</name>
<evidence type="ECO:0000313" key="12">
    <source>
        <dbReference type="EMBL" id="MFC4411055.1"/>
    </source>
</evidence>
<keyword evidence="3 10" id="KW-0662">Pyridine nucleotide biosynthesis</keyword>
<dbReference type="NCBIfam" id="TIGR00125">
    <property type="entry name" value="cyt_tran_rel"/>
    <property type="match status" value="1"/>
</dbReference>
<comment type="similarity">
    <text evidence="10">Belongs to the NadD family.</text>
</comment>
<protein>
    <recommendedName>
        <fullName evidence="10">Probable nicotinate-nucleotide adenylyltransferase</fullName>
        <ecNumber evidence="10">2.7.7.18</ecNumber>
    </recommendedName>
    <alternativeName>
        <fullName evidence="10">Deamido-NAD(+) diphosphorylase</fullName>
    </alternativeName>
    <alternativeName>
        <fullName evidence="10">Deamido-NAD(+) pyrophosphorylase</fullName>
    </alternativeName>
    <alternativeName>
        <fullName evidence="10">Nicotinate mononucleotide adenylyltransferase</fullName>
        <shortName evidence="10">NaMN adenylyltransferase</shortName>
    </alternativeName>
</protein>
<evidence type="ECO:0000256" key="9">
    <source>
        <dbReference type="ARBA" id="ARBA00048721"/>
    </source>
</evidence>
<dbReference type="Pfam" id="PF01467">
    <property type="entry name" value="CTP_transf_like"/>
    <property type="match status" value="1"/>
</dbReference>
<dbReference type="InterPro" id="IPR005248">
    <property type="entry name" value="NadD/NMNAT"/>
</dbReference>
<comment type="pathway">
    <text evidence="2 10">Cofactor biosynthesis; NAD(+) biosynthesis; deamido-NAD(+) from nicotinate D-ribonucleotide: step 1/1.</text>
</comment>
<keyword evidence="5 10" id="KW-0548">Nucleotidyltransferase</keyword>
<dbReference type="SUPFAM" id="SSF52374">
    <property type="entry name" value="Nucleotidylyl transferase"/>
    <property type="match status" value="1"/>
</dbReference>
<evidence type="ECO:0000256" key="5">
    <source>
        <dbReference type="ARBA" id="ARBA00022695"/>
    </source>
</evidence>
<evidence type="ECO:0000256" key="3">
    <source>
        <dbReference type="ARBA" id="ARBA00022642"/>
    </source>
</evidence>
<dbReference type="EC" id="2.7.7.18" evidence="10"/>